<dbReference type="GO" id="GO:0016757">
    <property type="term" value="F:glycosyltransferase activity"/>
    <property type="evidence" value="ECO:0007669"/>
    <property type="project" value="UniProtKB-KW"/>
</dbReference>
<protein>
    <submittedName>
        <fullName evidence="1">Orotate phosphoribosyltransferase</fullName>
    </submittedName>
</protein>
<gene>
    <name evidence="1" type="ORF">SAMN05421659_11296</name>
</gene>
<proteinExistence type="predicted"/>
<dbReference type="SUPFAM" id="SSF53271">
    <property type="entry name" value="PRTase-like"/>
    <property type="match status" value="1"/>
</dbReference>
<keyword evidence="2" id="KW-1185">Reference proteome</keyword>
<dbReference type="AlphaFoldDB" id="A0A1I0R766"/>
<dbReference type="EMBL" id="FOJI01000012">
    <property type="protein sequence ID" value="SEW36465.1"/>
    <property type="molecule type" value="Genomic_DNA"/>
</dbReference>
<evidence type="ECO:0000313" key="1">
    <source>
        <dbReference type="EMBL" id="SEW36465.1"/>
    </source>
</evidence>
<evidence type="ECO:0000313" key="2">
    <source>
        <dbReference type="Proteomes" id="UP000199701"/>
    </source>
</evidence>
<dbReference type="Gene3D" id="3.40.50.2020">
    <property type="match status" value="1"/>
</dbReference>
<dbReference type="RefSeq" id="WP_092455461.1">
    <property type="nucleotide sequence ID" value="NZ_FOJI01000012.1"/>
</dbReference>
<keyword evidence="1" id="KW-0328">Glycosyltransferase</keyword>
<dbReference type="Proteomes" id="UP000199701">
    <property type="component" value="Unassembled WGS sequence"/>
</dbReference>
<dbReference type="STRING" id="99656.SAMN05421659_11296"/>
<reference evidence="1 2" key="1">
    <citation type="submission" date="2016-10" db="EMBL/GenBank/DDBJ databases">
        <authorList>
            <person name="de Groot N.N."/>
        </authorList>
    </citation>
    <scope>NUCLEOTIDE SEQUENCE [LARGE SCALE GENOMIC DNA]</scope>
    <source>
        <strain evidence="1 2">DSM 9179</strain>
    </source>
</reference>
<organism evidence="1 2">
    <name type="scientific">[Clostridium] fimetarium</name>
    <dbReference type="NCBI Taxonomy" id="99656"/>
    <lineage>
        <taxon>Bacteria</taxon>
        <taxon>Bacillati</taxon>
        <taxon>Bacillota</taxon>
        <taxon>Clostridia</taxon>
        <taxon>Lachnospirales</taxon>
        <taxon>Lachnospiraceae</taxon>
    </lineage>
</organism>
<accession>A0A1I0R766</accession>
<sequence length="212" mass="23437">MENYKKIVSKNYSNLTLRVIPGHFVTVNSHINYYVDMSLLKSRQSEATKVAHAIASRYIASTIVDTIVCMDGCEVIGAYLANYLTETGIVSINSHQTMYIVTPEFSRTGELLFRENIQHMIQNKHVILLFASATTGKTATSAVDVILHYGGTIVGISAIFSAATKIYDYPINALFTTHDMPDYHTYESSNCTLCKEGKPIDAIANGHGFARL</sequence>
<dbReference type="OrthoDB" id="9778142at2"/>
<keyword evidence="1" id="KW-0808">Transferase</keyword>
<name>A0A1I0R766_9FIRM</name>
<dbReference type="InterPro" id="IPR029057">
    <property type="entry name" value="PRTase-like"/>
</dbReference>